<feature type="region of interest" description="Disordered" evidence="1">
    <location>
        <begin position="141"/>
        <end position="163"/>
    </location>
</feature>
<name>A0ABQ9H9G9_9NEOP</name>
<evidence type="ECO:0000256" key="1">
    <source>
        <dbReference type="SAM" id="MobiDB-lite"/>
    </source>
</evidence>
<gene>
    <name evidence="2" type="ORF">PR048_017398</name>
</gene>
<dbReference type="Proteomes" id="UP001159363">
    <property type="component" value="Chromosome 5"/>
</dbReference>
<comment type="caution">
    <text evidence="2">The sequence shown here is derived from an EMBL/GenBank/DDBJ whole genome shotgun (WGS) entry which is preliminary data.</text>
</comment>
<reference evidence="2 3" key="1">
    <citation type="submission" date="2023-02" db="EMBL/GenBank/DDBJ databases">
        <title>LHISI_Scaffold_Assembly.</title>
        <authorList>
            <person name="Stuart O.P."/>
            <person name="Cleave R."/>
            <person name="Magrath M.J.L."/>
            <person name="Mikheyev A.S."/>
        </authorList>
    </citation>
    <scope>NUCLEOTIDE SEQUENCE [LARGE SCALE GENOMIC DNA]</scope>
    <source>
        <strain evidence="2">Daus_M_001</strain>
        <tissue evidence="2">Leg muscle</tissue>
    </source>
</reference>
<evidence type="ECO:0000313" key="2">
    <source>
        <dbReference type="EMBL" id="KAJ8880925.1"/>
    </source>
</evidence>
<sequence length="426" mass="47673">MVFFLSGTVKEIVSRIHLLWSIKNLGRGAVVVRLLALHQGEPGSISGGVTPSFYMWESCRTMPLAGGFSRGSPVSFALAFRRCSILTSLHPHRSRPNLFTHSINNYTTNKRSTSYLVYGMERTGSQEGRSRNGQLADGYSERQAGFPRKGNTTGRDRIPATHTCSGMPTATPLLLTPRPGCGLPPLLQREFVRPSAARLSLQRTRCRERFRIPNTPLLFLSTVRLAIHHQCVLLRYSCWGRGCAVTRALAPYQGEPRSIPGGATPGLSLMGIVPDDTTGRRVFSGIYRFTSPCIPELLHTYAASPSSTLKSFPNLPNPLHLIQLLHDGLKSAHCAVNGLYTKHDQNTARKFRALRLVQAMAHFVRRTNYKVAGRRSHFTDNRQTPACSSRDSTDCEDTSLAKYLMPRRYGRLYRKLEYHTPSEWHH</sequence>
<organism evidence="2 3">
    <name type="scientific">Dryococelus australis</name>
    <dbReference type="NCBI Taxonomy" id="614101"/>
    <lineage>
        <taxon>Eukaryota</taxon>
        <taxon>Metazoa</taxon>
        <taxon>Ecdysozoa</taxon>
        <taxon>Arthropoda</taxon>
        <taxon>Hexapoda</taxon>
        <taxon>Insecta</taxon>
        <taxon>Pterygota</taxon>
        <taxon>Neoptera</taxon>
        <taxon>Polyneoptera</taxon>
        <taxon>Phasmatodea</taxon>
        <taxon>Verophasmatodea</taxon>
        <taxon>Anareolatae</taxon>
        <taxon>Phasmatidae</taxon>
        <taxon>Eurycanthinae</taxon>
        <taxon>Dryococelus</taxon>
    </lineage>
</organism>
<accession>A0ABQ9H9G9</accession>
<evidence type="ECO:0000313" key="3">
    <source>
        <dbReference type="Proteomes" id="UP001159363"/>
    </source>
</evidence>
<dbReference type="EMBL" id="JARBHB010000006">
    <property type="protein sequence ID" value="KAJ8880925.1"/>
    <property type="molecule type" value="Genomic_DNA"/>
</dbReference>
<protein>
    <submittedName>
        <fullName evidence="2">Uncharacterized protein</fullName>
    </submittedName>
</protein>
<proteinExistence type="predicted"/>
<keyword evidence="3" id="KW-1185">Reference proteome</keyword>